<evidence type="ECO:0000313" key="11">
    <source>
        <dbReference type="EMBL" id="MCA1854657.1"/>
    </source>
</evidence>
<dbReference type="InterPro" id="IPR002371">
    <property type="entry name" value="FlgK"/>
</dbReference>
<dbReference type="InterPro" id="IPR049474">
    <property type="entry name" value="FlgK_D3"/>
</dbReference>
<comment type="caution">
    <text evidence="11">The sequence shown here is derived from an EMBL/GenBank/DDBJ whole genome shotgun (WGS) entry which is preliminary data.</text>
</comment>
<dbReference type="Pfam" id="PF21158">
    <property type="entry name" value="flgK_1st_1"/>
    <property type="match status" value="1"/>
</dbReference>
<reference evidence="11 12" key="1">
    <citation type="submission" date="2021-07" db="EMBL/GenBank/DDBJ databases">
        <title>Characterization of Violacein-producing bacteria and related species.</title>
        <authorList>
            <person name="Wilson H.S."/>
            <person name="De Leon M.E."/>
        </authorList>
    </citation>
    <scope>NUCLEOTIDE SEQUENCE [LARGE SCALE GENOMIC DNA]</scope>
    <source>
        <strain evidence="11 12">HSC-2F05</strain>
    </source>
</reference>
<proteinExistence type="inferred from homology"/>
<evidence type="ECO:0000256" key="6">
    <source>
        <dbReference type="ARBA" id="ARBA00023143"/>
    </source>
</evidence>
<evidence type="ECO:0000256" key="5">
    <source>
        <dbReference type="ARBA" id="ARBA00022525"/>
    </source>
</evidence>
<evidence type="ECO:0000259" key="10">
    <source>
        <dbReference type="Pfam" id="PF22638"/>
    </source>
</evidence>
<dbReference type="PRINTS" id="PR01005">
    <property type="entry name" value="FLGHOOKAP1"/>
</dbReference>
<keyword evidence="6" id="KW-0975">Bacterial flagellum</keyword>
<evidence type="ECO:0000259" key="8">
    <source>
        <dbReference type="Pfam" id="PF21158"/>
    </source>
</evidence>
<feature type="domain" description="Flagellar hook-associated protein FlgK helical" evidence="10">
    <location>
        <begin position="92"/>
        <end position="325"/>
    </location>
</feature>
<dbReference type="InterPro" id="IPR049119">
    <property type="entry name" value="FlgK_D2-like"/>
</dbReference>
<gene>
    <name evidence="11" type="primary">flgK</name>
    <name evidence="11" type="ORF">LE190_01775</name>
</gene>
<dbReference type="RefSeq" id="WP_225237109.1">
    <property type="nucleotide sequence ID" value="NZ_JAHYBX010000001.1"/>
</dbReference>
<evidence type="ECO:0000256" key="4">
    <source>
        <dbReference type="ARBA" id="ARBA00016244"/>
    </source>
</evidence>
<evidence type="ECO:0000256" key="1">
    <source>
        <dbReference type="ARBA" id="ARBA00004365"/>
    </source>
</evidence>
<dbReference type="PANTHER" id="PTHR30033:SF1">
    <property type="entry name" value="FLAGELLAR HOOK-ASSOCIATED PROTEIN 1"/>
    <property type="match status" value="1"/>
</dbReference>
<keyword evidence="5" id="KW-0964">Secreted</keyword>
<dbReference type="Pfam" id="PF21159">
    <property type="entry name" value="FlgK_2nd"/>
    <property type="match status" value="1"/>
</dbReference>
<dbReference type="Proteomes" id="UP001198602">
    <property type="component" value="Unassembled WGS sequence"/>
</dbReference>
<dbReference type="Pfam" id="PF06429">
    <property type="entry name" value="Flg_bbr_C"/>
    <property type="match status" value="1"/>
</dbReference>
<organism evidence="11 12">
    <name type="scientific">Massilia hydrophila</name>
    <dbReference type="NCBI Taxonomy" id="3044279"/>
    <lineage>
        <taxon>Bacteria</taxon>
        <taxon>Pseudomonadati</taxon>
        <taxon>Pseudomonadota</taxon>
        <taxon>Betaproteobacteria</taxon>
        <taxon>Burkholderiales</taxon>
        <taxon>Oxalobacteraceae</taxon>
        <taxon>Telluria group</taxon>
        <taxon>Massilia</taxon>
    </lineage>
</organism>
<dbReference type="SUPFAM" id="SSF64518">
    <property type="entry name" value="Phase 1 flagellin"/>
    <property type="match status" value="2"/>
</dbReference>
<feature type="domain" description="Flagellar hook-associated protein 1 D2-like" evidence="8">
    <location>
        <begin position="341"/>
        <end position="416"/>
    </location>
</feature>
<keyword evidence="11" id="KW-0282">Flagellum</keyword>
<dbReference type="NCBIfam" id="TIGR02492">
    <property type="entry name" value="flgK_ends"/>
    <property type="match status" value="1"/>
</dbReference>
<keyword evidence="11" id="KW-0969">Cilium</keyword>
<dbReference type="Pfam" id="PF22638">
    <property type="entry name" value="FlgK_D1"/>
    <property type="match status" value="1"/>
</dbReference>
<dbReference type="InterPro" id="IPR010930">
    <property type="entry name" value="Flg_bb/hook_C_dom"/>
</dbReference>
<evidence type="ECO:0000256" key="3">
    <source>
        <dbReference type="ARBA" id="ARBA00009677"/>
    </source>
</evidence>
<feature type="domain" description="Flagellar hook-associated protein 1 D3" evidence="9">
    <location>
        <begin position="439"/>
        <end position="542"/>
    </location>
</feature>
<dbReference type="EMBL" id="JAHYBX010000001">
    <property type="protein sequence ID" value="MCA1854657.1"/>
    <property type="molecule type" value="Genomic_DNA"/>
</dbReference>
<dbReference type="PANTHER" id="PTHR30033">
    <property type="entry name" value="FLAGELLAR HOOK-ASSOCIATED PROTEIN 1"/>
    <property type="match status" value="1"/>
</dbReference>
<comment type="similarity">
    <text evidence="3">Belongs to the flagella basal body rod proteins family.</text>
</comment>
<evidence type="ECO:0000256" key="2">
    <source>
        <dbReference type="ARBA" id="ARBA00004613"/>
    </source>
</evidence>
<keyword evidence="11" id="KW-0966">Cell projection</keyword>
<evidence type="ECO:0000259" key="9">
    <source>
        <dbReference type="Pfam" id="PF21159"/>
    </source>
</evidence>
<accession>A0ABS7Y4S0</accession>
<evidence type="ECO:0000313" key="12">
    <source>
        <dbReference type="Proteomes" id="UP001198602"/>
    </source>
</evidence>
<feature type="domain" description="Flagellar basal-body/hook protein C-terminal" evidence="7">
    <location>
        <begin position="612"/>
        <end position="650"/>
    </location>
</feature>
<protein>
    <recommendedName>
        <fullName evidence="4">Flagellar hook-associated protein 1</fullName>
    </recommendedName>
</protein>
<comment type="subcellular location">
    <subcellularLocation>
        <location evidence="1">Bacterial flagellum</location>
    </subcellularLocation>
    <subcellularLocation>
        <location evidence="2">Secreted</location>
    </subcellularLocation>
</comment>
<dbReference type="InterPro" id="IPR053927">
    <property type="entry name" value="FlgK_helical"/>
</dbReference>
<keyword evidence="12" id="KW-1185">Reference proteome</keyword>
<sequence length="653" mass="68409">MSLLSIGKSGLFAAQAGLTTTGHNIANANVAGYSRQVVQQATAPMLDQGYGFLGTGTQVAQIKRYSDEFLNGQVRTAQAGASALDAYYGQIRQIDNMLADSSAGLSPAMQEFFSGVQDMAGDHASVPSRQAMLSGAEALATRFQAMDNRFQEIREGVNSTIQSNVTSINAYASQIADLNRQISTYSSNDRKVPNDLLDKRNQMVLELNTHVKTSVRPGDNNTLTVSIGNGQPLVVGEQTFQLAAVRSAFDQARLEVGYVVGGNVVPLGDAAMAGGELGGVLEFRSKTLDPAQSALGKVAIGMALEFNAQHRLGLDQRGNPGENFFSVARAWTGAHERNATTSDTAVDAVVSDPSQLKDSDYEVRYDGAGFDVVRLSDKKEVISNYVPDGLPVSADGIDFNITSTMAAAGDRFLVRPTIGGAANFNTLVKDPAMIAAAVPVATSAEVTNGGNVKISAGTVDARFLATPPPLPINLVYDSLTGSLNGFPAAMQVDIVGRDGVAKPSVLPPVTTVPYADGDTFTVGGVSFTLSGNPANGDRFAIAGNGGGVGDVRNVGKLGELQTKNIFNGNNATLQGSYAQLVSTVANKTREVQVTGEASNTLLSQVQTSAQDVSGVNLDEEATNLIKYQQAYQAAGKIMQIAGTIFDTLLSIGR</sequence>
<evidence type="ECO:0000259" key="7">
    <source>
        <dbReference type="Pfam" id="PF06429"/>
    </source>
</evidence>
<name>A0ABS7Y4S0_9BURK</name>